<keyword evidence="3" id="KW-0378">Hydrolase</keyword>
<dbReference type="GO" id="GO:0097176">
    <property type="term" value="P:epoxide metabolic process"/>
    <property type="evidence" value="ECO:0007669"/>
    <property type="project" value="TreeGrafter"/>
</dbReference>
<dbReference type="EMBL" id="UINC01028505">
    <property type="protein sequence ID" value="SVB09600.1"/>
    <property type="molecule type" value="Genomic_DNA"/>
</dbReference>
<sequence length="95" mass="10831">MIVRLALAGLVFIGCVSEASVEELDSSDPEAIRPFTISVSDEILADLQDRLARTRLPDQIPATDWDYGTNLAYLNELLEYWQDGFDWRAQERQLN</sequence>
<dbReference type="PANTHER" id="PTHR21661:SF35">
    <property type="entry name" value="EPOXIDE HYDROLASE"/>
    <property type="match status" value="1"/>
</dbReference>
<dbReference type="Pfam" id="PF06441">
    <property type="entry name" value="EHN"/>
    <property type="match status" value="1"/>
</dbReference>
<evidence type="ECO:0000256" key="2">
    <source>
        <dbReference type="ARBA" id="ARBA00022797"/>
    </source>
</evidence>
<proteinExistence type="inferred from homology"/>
<organism evidence="5">
    <name type="scientific">marine metagenome</name>
    <dbReference type="NCBI Taxonomy" id="408172"/>
    <lineage>
        <taxon>unclassified sequences</taxon>
        <taxon>metagenomes</taxon>
        <taxon>ecological metagenomes</taxon>
    </lineage>
</organism>
<evidence type="ECO:0000256" key="3">
    <source>
        <dbReference type="ARBA" id="ARBA00022801"/>
    </source>
</evidence>
<accession>A0A382B701</accession>
<dbReference type="PANTHER" id="PTHR21661">
    <property type="entry name" value="EPOXIDE HYDROLASE 1-RELATED"/>
    <property type="match status" value="1"/>
</dbReference>
<name>A0A382B701_9ZZZZ</name>
<keyword evidence="2" id="KW-0058">Aromatic hydrocarbons catabolism</keyword>
<reference evidence="5" key="1">
    <citation type="submission" date="2018-05" db="EMBL/GenBank/DDBJ databases">
        <authorList>
            <person name="Lanie J.A."/>
            <person name="Ng W.-L."/>
            <person name="Kazmierczak K.M."/>
            <person name="Andrzejewski T.M."/>
            <person name="Davidsen T.M."/>
            <person name="Wayne K.J."/>
            <person name="Tettelin H."/>
            <person name="Glass J.I."/>
            <person name="Rusch D."/>
            <person name="Podicherti R."/>
            <person name="Tsui H.-C.T."/>
            <person name="Winkler M.E."/>
        </authorList>
    </citation>
    <scope>NUCLEOTIDE SEQUENCE</scope>
</reference>
<dbReference type="GO" id="GO:0004301">
    <property type="term" value="F:epoxide hydrolase activity"/>
    <property type="evidence" value="ECO:0007669"/>
    <property type="project" value="TreeGrafter"/>
</dbReference>
<evidence type="ECO:0000259" key="4">
    <source>
        <dbReference type="Pfam" id="PF06441"/>
    </source>
</evidence>
<protein>
    <recommendedName>
        <fullName evidence="4">Epoxide hydrolase N-terminal domain-containing protein</fullName>
    </recommendedName>
</protein>
<evidence type="ECO:0000256" key="1">
    <source>
        <dbReference type="ARBA" id="ARBA00010088"/>
    </source>
</evidence>
<dbReference type="Gene3D" id="3.40.50.1820">
    <property type="entry name" value="alpha/beta hydrolase"/>
    <property type="match status" value="1"/>
</dbReference>
<dbReference type="PROSITE" id="PS51257">
    <property type="entry name" value="PROKAR_LIPOPROTEIN"/>
    <property type="match status" value="1"/>
</dbReference>
<dbReference type="InterPro" id="IPR029058">
    <property type="entry name" value="AB_hydrolase_fold"/>
</dbReference>
<comment type="similarity">
    <text evidence="1">Belongs to the peptidase S33 family.</text>
</comment>
<feature type="domain" description="Epoxide hydrolase N-terminal" evidence="4">
    <location>
        <begin position="32"/>
        <end position="95"/>
    </location>
</feature>
<feature type="non-terminal residue" evidence="5">
    <location>
        <position position="95"/>
    </location>
</feature>
<dbReference type="InterPro" id="IPR010497">
    <property type="entry name" value="Epoxide_hydro_N"/>
</dbReference>
<dbReference type="SUPFAM" id="SSF53474">
    <property type="entry name" value="alpha/beta-Hydrolases"/>
    <property type="match status" value="1"/>
</dbReference>
<evidence type="ECO:0000313" key="5">
    <source>
        <dbReference type="EMBL" id="SVB09600.1"/>
    </source>
</evidence>
<gene>
    <name evidence="5" type="ORF">METZ01_LOCUS162454</name>
</gene>
<dbReference type="AlphaFoldDB" id="A0A382B701"/>